<dbReference type="Proteomes" id="UP001596106">
    <property type="component" value="Unassembled WGS sequence"/>
</dbReference>
<dbReference type="InterPro" id="IPR046947">
    <property type="entry name" value="LytR-like"/>
</dbReference>
<evidence type="ECO:0000259" key="3">
    <source>
        <dbReference type="PROSITE" id="PS50930"/>
    </source>
</evidence>
<dbReference type="SMART" id="SM00850">
    <property type="entry name" value="LytTR"/>
    <property type="match status" value="1"/>
</dbReference>
<dbReference type="InterPro" id="IPR001789">
    <property type="entry name" value="Sig_transdc_resp-reg_receiver"/>
</dbReference>
<dbReference type="InterPro" id="IPR007492">
    <property type="entry name" value="LytTR_DNA-bd_dom"/>
</dbReference>
<dbReference type="PANTHER" id="PTHR37299:SF1">
    <property type="entry name" value="STAGE 0 SPORULATION PROTEIN A HOMOLOG"/>
    <property type="match status" value="1"/>
</dbReference>
<dbReference type="Gene3D" id="2.40.50.1020">
    <property type="entry name" value="LytTr DNA-binding domain"/>
    <property type="match status" value="1"/>
</dbReference>
<comment type="caution">
    <text evidence="4">The sequence shown here is derived from an EMBL/GenBank/DDBJ whole genome shotgun (WGS) entry which is preliminary data.</text>
</comment>
<feature type="modified residue" description="4-aspartylphosphate" evidence="1">
    <location>
        <position position="71"/>
    </location>
</feature>
<dbReference type="RefSeq" id="WP_379849319.1">
    <property type="nucleotide sequence ID" value="NZ_JBHSMA010000010.1"/>
</dbReference>
<dbReference type="InterPro" id="IPR011006">
    <property type="entry name" value="CheY-like_superfamily"/>
</dbReference>
<evidence type="ECO:0000313" key="5">
    <source>
        <dbReference type="Proteomes" id="UP001596106"/>
    </source>
</evidence>
<gene>
    <name evidence="4" type="ORF">ACFPMF_22555</name>
</gene>
<organism evidence="4 5">
    <name type="scientific">Larkinella bovis</name>
    <dbReference type="NCBI Taxonomy" id="683041"/>
    <lineage>
        <taxon>Bacteria</taxon>
        <taxon>Pseudomonadati</taxon>
        <taxon>Bacteroidota</taxon>
        <taxon>Cytophagia</taxon>
        <taxon>Cytophagales</taxon>
        <taxon>Spirosomataceae</taxon>
        <taxon>Larkinella</taxon>
    </lineage>
</organism>
<dbReference type="PROSITE" id="PS50110">
    <property type="entry name" value="RESPONSE_REGULATORY"/>
    <property type="match status" value="1"/>
</dbReference>
<dbReference type="PROSITE" id="PS50930">
    <property type="entry name" value="HTH_LYTTR"/>
    <property type="match status" value="1"/>
</dbReference>
<keyword evidence="5" id="KW-1185">Reference proteome</keyword>
<dbReference type="Pfam" id="PF00072">
    <property type="entry name" value="Response_reg"/>
    <property type="match status" value="1"/>
</dbReference>
<name>A0ABW0IF68_9BACT</name>
<evidence type="ECO:0000313" key="4">
    <source>
        <dbReference type="EMBL" id="MFC5412124.1"/>
    </source>
</evidence>
<keyword evidence="1" id="KW-0597">Phosphoprotein</keyword>
<accession>A0ABW0IF68</accession>
<evidence type="ECO:0000259" key="2">
    <source>
        <dbReference type="PROSITE" id="PS50110"/>
    </source>
</evidence>
<proteinExistence type="predicted"/>
<sequence>MDIDSVQPSRASVGLMQVQQCLIVTPSTLAAAELGGYINQLPFLAPPEVCVSTDQAEHLLQTKSYDIVWLDMSHPTTAGARLIRSFAGRVPFIVTSANANFAVEGFQLGVADYLLKPFNYLRFTRAVNRALSAQTTPAIGTEHPFLFLKQGHSFQRFDHSDIDYIQAYGIYCKIYGRRQVDVVNETISRLEQALPGQQFLRIHKSYIVNLTKITGYSYRTINVGQHQLSLGAAYRDRFEGFLSLLGKKEEE</sequence>
<dbReference type="EMBL" id="JBHSMA010000010">
    <property type="protein sequence ID" value="MFC5412124.1"/>
    <property type="molecule type" value="Genomic_DNA"/>
</dbReference>
<dbReference type="PANTHER" id="PTHR37299">
    <property type="entry name" value="TRANSCRIPTIONAL REGULATOR-RELATED"/>
    <property type="match status" value="1"/>
</dbReference>
<reference evidence="5" key="1">
    <citation type="journal article" date="2019" name="Int. J. Syst. Evol. Microbiol.">
        <title>The Global Catalogue of Microorganisms (GCM) 10K type strain sequencing project: providing services to taxonomists for standard genome sequencing and annotation.</title>
        <authorList>
            <consortium name="The Broad Institute Genomics Platform"/>
            <consortium name="The Broad Institute Genome Sequencing Center for Infectious Disease"/>
            <person name="Wu L."/>
            <person name="Ma J."/>
        </authorList>
    </citation>
    <scope>NUCLEOTIDE SEQUENCE [LARGE SCALE GENOMIC DNA]</scope>
    <source>
        <strain evidence="5">CCUG 55250</strain>
    </source>
</reference>
<evidence type="ECO:0000256" key="1">
    <source>
        <dbReference type="PROSITE-ProRule" id="PRU00169"/>
    </source>
</evidence>
<dbReference type="Pfam" id="PF04397">
    <property type="entry name" value="LytTR"/>
    <property type="match status" value="1"/>
</dbReference>
<dbReference type="SUPFAM" id="SSF52172">
    <property type="entry name" value="CheY-like"/>
    <property type="match status" value="1"/>
</dbReference>
<protein>
    <submittedName>
        <fullName evidence="4">LytR/AlgR family response regulator transcription factor</fullName>
    </submittedName>
</protein>
<dbReference type="Gene3D" id="3.40.50.2300">
    <property type="match status" value="1"/>
</dbReference>
<feature type="domain" description="HTH LytTR-type" evidence="3">
    <location>
        <begin position="146"/>
        <end position="213"/>
    </location>
</feature>
<feature type="domain" description="Response regulatory" evidence="2">
    <location>
        <begin position="20"/>
        <end position="131"/>
    </location>
</feature>